<dbReference type="AlphaFoldDB" id="E1ZRR4"/>
<evidence type="ECO:0000313" key="5">
    <source>
        <dbReference type="EMBL" id="EFN51458.1"/>
    </source>
</evidence>
<dbReference type="PANTHER" id="PTHR13389:SF0">
    <property type="entry name" value="PUMILIO HOMOLOG 3"/>
    <property type="match status" value="1"/>
</dbReference>
<dbReference type="EMBL" id="GL433863">
    <property type="protein sequence ID" value="EFN51458.1"/>
    <property type="molecule type" value="Genomic_DNA"/>
</dbReference>
<dbReference type="OMA" id="GKCEMWA"/>
<evidence type="ECO:0000256" key="2">
    <source>
        <dbReference type="PROSITE-ProRule" id="PRU00317"/>
    </source>
</evidence>
<dbReference type="GeneID" id="17350875"/>
<dbReference type="KEGG" id="cvr:CHLNCDRAFT_55086"/>
<dbReference type="eggNOG" id="KOG2050">
    <property type="taxonomic scope" value="Eukaryota"/>
</dbReference>
<dbReference type="PROSITE" id="PS50302">
    <property type="entry name" value="PUM"/>
    <property type="match status" value="1"/>
</dbReference>
<keyword evidence="1" id="KW-0677">Repeat</keyword>
<feature type="region of interest" description="Disordered" evidence="3">
    <location>
        <begin position="1"/>
        <end position="27"/>
    </location>
</feature>
<dbReference type="Proteomes" id="UP000008141">
    <property type="component" value="Unassembled WGS sequence"/>
</dbReference>
<proteinExistence type="predicted"/>
<evidence type="ECO:0000259" key="4">
    <source>
        <dbReference type="PROSITE" id="PS50303"/>
    </source>
</evidence>
<dbReference type="InterPro" id="IPR016024">
    <property type="entry name" value="ARM-type_fold"/>
</dbReference>
<feature type="domain" description="PUM-HD" evidence="4">
    <location>
        <begin position="58"/>
        <end position="436"/>
    </location>
</feature>
<organism evidence="6">
    <name type="scientific">Chlorella variabilis</name>
    <name type="common">Green alga</name>
    <dbReference type="NCBI Taxonomy" id="554065"/>
    <lineage>
        <taxon>Eukaryota</taxon>
        <taxon>Viridiplantae</taxon>
        <taxon>Chlorophyta</taxon>
        <taxon>core chlorophytes</taxon>
        <taxon>Trebouxiophyceae</taxon>
        <taxon>Chlorellales</taxon>
        <taxon>Chlorellaceae</taxon>
        <taxon>Chlorella clade</taxon>
        <taxon>Chlorella</taxon>
    </lineage>
</organism>
<evidence type="ECO:0000256" key="1">
    <source>
        <dbReference type="ARBA" id="ARBA00022737"/>
    </source>
</evidence>
<dbReference type="PROSITE" id="PS50303">
    <property type="entry name" value="PUM_HD"/>
    <property type="match status" value="1"/>
</dbReference>
<keyword evidence="6" id="KW-1185">Reference proteome</keyword>
<gene>
    <name evidence="5" type="ORF">CHLNCDRAFT_55086</name>
</gene>
<dbReference type="RefSeq" id="XP_005843560.1">
    <property type="nucleotide sequence ID" value="XM_005843498.1"/>
</dbReference>
<feature type="region of interest" description="Disordered" evidence="3">
    <location>
        <begin position="397"/>
        <end position="437"/>
    </location>
</feature>
<dbReference type="GO" id="GO:0005730">
    <property type="term" value="C:nucleolus"/>
    <property type="evidence" value="ECO:0007669"/>
    <property type="project" value="TreeGrafter"/>
</dbReference>
<protein>
    <recommendedName>
        <fullName evidence="4">PUM-HD domain-containing protein</fullName>
    </recommendedName>
</protein>
<dbReference type="InterPro" id="IPR033133">
    <property type="entry name" value="PUM-HD"/>
</dbReference>
<dbReference type="SMART" id="SM00025">
    <property type="entry name" value="Pumilio"/>
    <property type="match status" value="5"/>
</dbReference>
<reference evidence="5 6" key="1">
    <citation type="journal article" date="2010" name="Plant Cell">
        <title>The Chlorella variabilis NC64A genome reveals adaptation to photosymbiosis, coevolution with viruses, and cryptic sex.</title>
        <authorList>
            <person name="Blanc G."/>
            <person name="Duncan G."/>
            <person name="Agarkova I."/>
            <person name="Borodovsky M."/>
            <person name="Gurnon J."/>
            <person name="Kuo A."/>
            <person name="Lindquist E."/>
            <person name="Lucas S."/>
            <person name="Pangilinan J."/>
            <person name="Polle J."/>
            <person name="Salamov A."/>
            <person name="Terry A."/>
            <person name="Yamada T."/>
            <person name="Dunigan D.D."/>
            <person name="Grigoriev I.V."/>
            <person name="Claverie J.M."/>
            <person name="Van Etten J.L."/>
        </authorList>
    </citation>
    <scope>NUCLEOTIDE SEQUENCE [LARGE SCALE GENOMIC DNA]</scope>
    <source>
        <strain evidence="5 6">NC64A</strain>
    </source>
</reference>
<dbReference type="GO" id="GO:0003729">
    <property type="term" value="F:mRNA binding"/>
    <property type="evidence" value="ECO:0007669"/>
    <property type="project" value="TreeGrafter"/>
</dbReference>
<dbReference type="Gene3D" id="1.25.10.10">
    <property type="entry name" value="Leucine-rich Repeat Variant"/>
    <property type="match status" value="1"/>
</dbReference>
<accession>E1ZRR4</accession>
<dbReference type="FunCoup" id="E1ZRR4">
    <property type="interactions" value="1305"/>
</dbReference>
<dbReference type="SUPFAM" id="SSF48371">
    <property type="entry name" value="ARM repeat"/>
    <property type="match status" value="1"/>
</dbReference>
<dbReference type="OrthoDB" id="497380at2759"/>
<dbReference type="InterPro" id="IPR040059">
    <property type="entry name" value="PUM3"/>
</dbReference>
<dbReference type="GO" id="GO:0006417">
    <property type="term" value="P:regulation of translation"/>
    <property type="evidence" value="ECO:0007669"/>
    <property type="project" value="TreeGrafter"/>
</dbReference>
<evidence type="ECO:0000313" key="6">
    <source>
        <dbReference type="Proteomes" id="UP000008141"/>
    </source>
</evidence>
<feature type="repeat" description="Pumilio" evidence="2">
    <location>
        <begin position="122"/>
        <end position="157"/>
    </location>
</feature>
<dbReference type="InParanoid" id="E1ZRR4"/>
<dbReference type="STRING" id="554065.E1ZRR4"/>
<dbReference type="PANTHER" id="PTHR13389">
    <property type="entry name" value="PUMILIO HOMOLOG 3"/>
    <property type="match status" value="1"/>
</dbReference>
<evidence type="ECO:0000256" key="3">
    <source>
        <dbReference type="SAM" id="MobiDB-lite"/>
    </source>
</evidence>
<dbReference type="InterPro" id="IPR001313">
    <property type="entry name" value="Pumilio_RNA-bd_rpt"/>
</dbReference>
<sequence length="627" mass="67607">MARQSNEQKAGAPTGPGSSGSQGPAHAKLLRTLNRKERKELDRARKARRNKNFTLIQEITALWEEARRHDTSVEKRAKLVSAILQKVEGRLAELAGSHSASRIIQTCAKYGSRAERAAILKELGPKLLDLSKSPYGHFVVSKLVSLAPREQLPGILKVFRGHLGELLRHPAGCHVVDDLYAVADAKQRNLMAAEFYGKEYVVLEGGTLNNTQGAPGRLADLMALVDAAKQRSIIQHMSKHLIPIMEKGLVDCPLVHRLLSEFMEFSPASVVADAAENLSGDPLLHMVHTKEGAKVACMTLAYGTAKDRKKALKSMKGHVVAMARDEWGHLALTTALSVVDDTTLLRKVVASELQSDLAELVEHKYGYRVLMQLLHPYCGRYLPPQLLAISRPPAKEYSAEAMQRQQTHQSAAQPPLQQLQREDAAEPALAADSDKELMRSQHGSDILVEICRGGEGGLLEECLGEAGLLGTAHDALVAAVVGSSADAAEGSKEEGMLAQLQDPALTHFFGSRALRRLVLASSATDASGAAAASFASKLWHGALQGRCHDWVDTHAAKVLAALLQCGDEEVKQAATQELKALVPGSLEEWAAQLLGSGGGSKSKKRGRQAHGAPQQVYCATIPVKMTV</sequence>
<name>E1ZRR4_CHLVA</name>
<feature type="compositionally biased region" description="Low complexity" evidence="3">
    <location>
        <begin position="10"/>
        <end position="25"/>
    </location>
</feature>
<dbReference type="InterPro" id="IPR011989">
    <property type="entry name" value="ARM-like"/>
</dbReference>